<dbReference type="SMART" id="SM00382">
    <property type="entry name" value="AAA"/>
    <property type="match status" value="1"/>
</dbReference>
<evidence type="ECO:0000256" key="2">
    <source>
        <dbReference type="ARBA" id="ARBA00022741"/>
    </source>
</evidence>
<dbReference type="AlphaFoldDB" id="A0A645BAT3"/>
<evidence type="ECO:0000256" key="1">
    <source>
        <dbReference type="ARBA" id="ARBA00022448"/>
    </source>
</evidence>
<name>A0A645BAT3_9ZZZZ</name>
<dbReference type="Gene3D" id="3.40.50.300">
    <property type="entry name" value="P-loop containing nucleotide triphosphate hydrolases"/>
    <property type="match status" value="1"/>
</dbReference>
<dbReference type="PANTHER" id="PTHR42939">
    <property type="entry name" value="ABC TRANSPORTER ATP-BINDING PROTEIN ALBC-RELATED"/>
    <property type="match status" value="1"/>
</dbReference>
<gene>
    <name evidence="5" type="primary">btuD_233</name>
    <name evidence="5" type="ORF">SDC9_108621</name>
</gene>
<dbReference type="InterPro" id="IPR027417">
    <property type="entry name" value="P-loop_NTPase"/>
</dbReference>
<keyword evidence="2" id="KW-0547">Nucleotide-binding</keyword>
<feature type="domain" description="ABC transporter" evidence="4">
    <location>
        <begin position="2"/>
        <end position="226"/>
    </location>
</feature>
<evidence type="ECO:0000256" key="3">
    <source>
        <dbReference type="ARBA" id="ARBA00022840"/>
    </source>
</evidence>
<dbReference type="InterPro" id="IPR003439">
    <property type="entry name" value="ABC_transporter-like_ATP-bd"/>
</dbReference>
<evidence type="ECO:0000259" key="4">
    <source>
        <dbReference type="PROSITE" id="PS50893"/>
    </source>
</evidence>
<dbReference type="Pfam" id="PF00005">
    <property type="entry name" value="ABC_tran"/>
    <property type="match status" value="1"/>
</dbReference>
<dbReference type="PROSITE" id="PS50893">
    <property type="entry name" value="ABC_TRANSPORTER_2"/>
    <property type="match status" value="1"/>
</dbReference>
<keyword evidence="3 5" id="KW-0067">ATP-binding</keyword>
<keyword evidence="1" id="KW-0813">Transport</keyword>
<sequence>MVSIENLSFNYSRHIVFKEVTMKLEEGKIYGLLGQNGVGKTTLLKIISGLLKPQNGKVDVLGHNPYERDPEFLSDIYFLPEEVRTPDIKVRDYALSRGQFYPKFDIAQFERLLADFDVCGDIKFNSLSYGQQKKAMIAFALSVNTSLILMDEPSNGLDIPSKTQLRKVIAQSSNDNVCIVISTHQVRDLENLIDPIIILDRNAVLMNASIDEISEKLFFGFSDKENKDALYSEMTLGGYLSVEENTMNKESKVNIEALFNATLYNKEKVKKLFTK</sequence>
<dbReference type="SUPFAM" id="SSF52540">
    <property type="entry name" value="P-loop containing nucleoside triphosphate hydrolases"/>
    <property type="match status" value="1"/>
</dbReference>
<organism evidence="5">
    <name type="scientific">bioreactor metagenome</name>
    <dbReference type="NCBI Taxonomy" id="1076179"/>
    <lineage>
        <taxon>unclassified sequences</taxon>
        <taxon>metagenomes</taxon>
        <taxon>ecological metagenomes</taxon>
    </lineage>
</organism>
<protein>
    <submittedName>
        <fullName evidence="5">Vitamin B12 import ATP-binding protein BtuD</fullName>
    </submittedName>
</protein>
<evidence type="ECO:0000313" key="5">
    <source>
        <dbReference type="EMBL" id="MPM61761.1"/>
    </source>
</evidence>
<dbReference type="CDD" id="cd03230">
    <property type="entry name" value="ABC_DR_subfamily_A"/>
    <property type="match status" value="1"/>
</dbReference>
<proteinExistence type="predicted"/>
<dbReference type="EMBL" id="VSSQ01018513">
    <property type="protein sequence ID" value="MPM61761.1"/>
    <property type="molecule type" value="Genomic_DNA"/>
</dbReference>
<dbReference type="InterPro" id="IPR051782">
    <property type="entry name" value="ABC_Transporter_VariousFunc"/>
</dbReference>
<dbReference type="InterPro" id="IPR003593">
    <property type="entry name" value="AAA+_ATPase"/>
</dbReference>
<dbReference type="PANTHER" id="PTHR42939:SF1">
    <property type="entry name" value="ABC TRANSPORTER ATP-BINDING PROTEIN ALBC-RELATED"/>
    <property type="match status" value="1"/>
</dbReference>
<reference evidence="5" key="1">
    <citation type="submission" date="2019-08" db="EMBL/GenBank/DDBJ databases">
        <authorList>
            <person name="Kucharzyk K."/>
            <person name="Murdoch R.W."/>
            <person name="Higgins S."/>
            <person name="Loffler F."/>
        </authorList>
    </citation>
    <scope>NUCLEOTIDE SEQUENCE</scope>
</reference>
<accession>A0A645BAT3</accession>
<comment type="caution">
    <text evidence="5">The sequence shown here is derived from an EMBL/GenBank/DDBJ whole genome shotgun (WGS) entry which is preliminary data.</text>
</comment>
<dbReference type="GO" id="GO:0005524">
    <property type="term" value="F:ATP binding"/>
    <property type="evidence" value="ECO:0007669"/>
    <property type="project" value="UniProtKB-KW"/>
</dbReference>
<dbReference type="GO" id="GO:0016887">
    <property type="term" value="F:ATP hydrolysis activity"/>
    <property type="evidence" value="ECO:0007669"/>
    <property type="project" value="InterPro"/>
</dbReference>